<dbReference type="InterPro" id="IPR000827">
    <property type="entry name" value="Chemokine_CC_CS"/>
</dbReference>
<dbReference type="Pfam" id="PF00048">
    <property type="entry name" value="IL8"/>
    <property type="match status" value="1"/>
</dbReference>
<dbReference type="GO" id="GO:0005615">
    <property type="term" value="C:extracellular space"/>
    <property type="evidence" value="ECO:0007669"/>
    <property type="project" value="UniProtKB-KW"/>
</dbReference>
<evidence type="ECO:0000256" key="9">
    <source>
        <dbReference type="RuleBase" id="RU361150"/>
    </source>
</evidence>
<feature type="signal peptide" evidence="9">
    <location>
        <begin position="1"/>
        <end position="22"/>
    </location>
</feature>
<evidence type="ECO:0000256" key="3">
    <source>
        <dbReference type="ARBA" id="ARBA00022514"/>
    </source>
</evidence>
<keyword evidence="5 9" id="KW-0732">Signal</keyword>
<keyword evidence="4 9" id="KW-0964">Secreted</keyword>
<evidence type="ECO:0000256" key="4">
    <source>
        <dbReference type="ARBA" id="ARBA00022525"/>
    </source>
</evidence>
<evidence type="ECO:0000256" key="6">
    <source>
        <dbReference type="ARBA" id="ARBA00023157"/>
    </source>
</evidence>
<dbReference type="FunFam" id="2.40.50.40:FF:000002">
    <property type="entry name" value="C-C motif chemokine"/>
    <property type="match status" value="1"/>
</dbReference>
<dbReference type="SUPFAM" id="SSF54117">
    <property type="entry name" value="Interleukin 8-like chemokines"/>
    <property type="match status" value="1"/>
</dbReference>
<evidence type="ECO:0000256" key="1">
    <source>
        <dbReference type="ARBA" id="ARBA00004613"/>
    </source>
</evidence>
<name>A0ABD1K2S2_9TELE</name>
<feature type="domain" description="Chemokine interleukin-8-like" evidence="10">
    <location>
        <begin position="29"/>
        <end position="86"/>
    </location>
</feature>
<dbReference type="SMART" id="SM00199">
    <property type="entry name" value="SCY"/>
    <property type="match status" value="1"/>
</dbReference>
<evidence type="ECO:0000259" key="10">
    <source>
        <dbReference type="SMART" id="SM00199"/>
    </source>
</evidence>
<feature type="chain" id="PRO_5044532886" description="C-C motif chemokine" evidence="9">
    <location>
        <begin position="23"/>
        <end position="97"/>
    </location>
</feature>
<dbReference type="GO" id="GO:0006935">
    <property type="term" value="P:chemotaxis"/>
    <property type="evidence" value="ECO:0007669"/>
    <property type="project" value="UniProtKB-KW"/>
</dbReference>
<proteinExistence type="inferred from homology"/>
<comment type="subcellular location">
    <subcellularLocation>
        <location evidence="1 9">Secreted</location>
    </subcellularLocation>
</comment>
<evidence type="ECO:0000256" key="8">
    <source>
        <dbReference type="ARBA" id="ARBA00046726"/>
    </source>
</evidence>
<evidence type="ECO:0000256" key="7">
    <source>
        <dbReference type="ARBA" id="ARBA00044740"/>
    </source>
</evidence>
<comment type="similarity">
    <text evidence="2 9">Belongs to the intercrine beta (chemokine CC) family.</text>
</comment>
<evidence type="ECO:0000256" key="5">
    <source>
        <dbReference type="ARBA" id="ARBA00022729"/>
    </source>
</evidence>
<evidence type="ECO:0000256" key="2">
    <source>
        <dbReference type="ARBA" id="ARBA00010868"/>
    </source>
</evidence>
<keyword evidence="12" id="KW-1185">Reference proteome</keyword>
<dbReference type="Proteomes" id="UP001591681">
    <property type="component" value="Unassembled WGS sequence"/>
</dbReference>
<dbReference type="InterPro" id="IPR001811">
    <property type="entry name" value="Chemokine_IL8-like_dom"/>
</dbReference>
<keyword evidence="3 9" id="KW-0202">Cytokine</keyword>
<evidence type="ECO:0000313" key="12">
    <source>
        <dbReference type="Proteomes" id="UP001591681"/>
    </source>
</evidence>
<sequence length="97" mass="10701">MPRLLLMTSLVLLLGAVMVTEGLRMASGPKMCCFKFESRPLPAKRVIAYSLTSTLCSKPAVILQTARRQVCVQPSNDWVQEIIKSVNSKNPGQQNPL</sequence>
<dbReference type="GO" id="GO:0005125">
    <property type="term" value="F:cytokine activity"/>
    <property type="evidence" value="ECO:0007669"/>
    <property type="project" value="UniProtKB-KW"/>
</dbReference>
<evidence type="ECO:0000313" key="11">
    <source>
        <dbReference type="EMBL" id="KAL2093434.1"/>
    </source>
</evidence>
<protein>
    <recommendedName>
        <fullName evidence="9">C-C motif chemokine</fullName>
    </recommendedName>
</protein>
<comment type="subunit">
    <text evidence="8">Self-associates. Also heterodimer of MIP-1-alpha(4-69) and MIP-1-beta(3-69). Interacts with CCR1.</text>
</comment>
<dbReference type="AlphaFoldDB" id="A0ABD1K2S2"/>
<reference evidence="11 12" key="1">
    <citation type="submission" date="2024-09" db="EMBL/GenBank/DDBJ databases">
        <title>A chromosome-level genome assembly of Gray's grenadier anchovy, Coilia grayii.</title>
        <authorList>
            <person name="Fu Z."/>
        </authorList>
    </citation>
    <scope>NUCLEOTIDE SEQUENCE [LARGE SCALE GENOMIC DNA]</scope>
    <source>
        <strain evidence="11">G4</strain>
        <tissue evidence="11">Muscle</tissue>
    </source>
</reference>
<dbReference type="CDD" id="cd00272">
    <property type="entry name" value="Chemokine_CC"/>
    <property type="match status" value="1"/>
</dbReference>
<organism evidence="11 12">
    <name type="scientific">Coilia grayii</name>
    <name type="common">Gray's grenadier anchovy</name>
    <dbReference type="NCBI Taxonomy" id="363190"/>
    <lineage>
        <taxon>Eukaryota</taxon>
        <taxon>Metazoa</taxon>
        <taxon>Chordata</taxon>
        <taxon>Craniata</taxon>
        <taxon>Vertebrata</taxon>
        <taxon>Euteleostomi</taxon>
        <taxon>Actinopterygii</taxon>
        <taxon>Neopterygii</taxon>
        <taxon>Teleostei</taxon>
        <taxon>Clupei</taxon>
        <taxon>Clupeiformes</taxon>
        <taxon>Clupeoidei</taxon>
        <taxon>Engraulidae</taxon>
        <taxon>Coilinae</taxon>
        <taxon>Coilia</taxon>
    </lineage>
</organism>
<comment type="function">
    <text evidence="7">Monokine with inflammatory and chemokinetic properties. Binds to CCR1, CCR4 and CCR5. One of the major HIV-suppressive factors produced by CD8+ T-cells. Recombinant MIP-1-alpha induces a dose-dependent inhibition of different strains of HIV-1, HIV-2, and simian immunodeficiency virus (SIV).</text>
</comment>
<dbReference type="PANTHER" id="PTHR12015">
    <property type="entry name" value="SMALL INDUCIBLE CYTOKINE A"/>
    <property type="match status" value="1"/>
</dbReference>
<dbReference type="EMBL" id="JBHFQA010000009">
    <property type="protein sequence ID" value="KAL2093434.1"/>
    <property type="molecule type" value="Genomic_DNA"/>
</dbReference>
<dbReference type="Gene3D" id="2.40.50.40">
    <property type="match status" value="1"/>
</dbReference>
<dbReference type="InterPro" id="IPR039809">
    <property type="entry name" value="Chemokine_b/g/d"/>
</dbReference>
<keyword evidence="6" id="KW-1015">Disulfide bond</keyword>
<comment type="caution">
    <text evidence="11">The sequence shown here is derived from an EMBL/GenBank/DDBJ whole genome shotgun (WGS) entry which is preliminary data.</text>
</comment>
<dbReference type="PROSITE" id="PS00472">
    <property type="entry name" value="SMALL_CYTOKINES_CC"/>
    <property type="match status" value="1"/>
</dbReference>
<accession>A0ABD1K2S2</accession>
<gene>
    <name evidence="11" type="ORF">ACEWY4_010746</name>
</gene>
<dbReference type="InterPro" id="IPR036048">
    <property type="entry name" value="Interleukin_8-like_sf"/>
</dbReference>
<keyword evidence="9" id="KW-0145">Chemotaxis</keyword>
<dbReference type="PANTHER" id="PTHR12015:SF183">
    <property type="entry name" value="C-C MOTIF CHEMOKINE 3"/>
    <property type="match status" value="1"/>
</dbReference>